<gene>
    <name evidence="6" type="ORF">AKJ09_05815</name>
</gene>
<reference evidence="6 7" key="1">
    <citation type="submission" date="2015-08" db="EMBL/GenBank/DDBJ databases">
        <authorList>
            <person name="Babu N.S."/>
            <person name="Beckwith C.J."/>
            <person name="Beseler K.G."/>
            <person name="Brison A."/>
            <person name="Carone J.V."/>
            <person name="Caskin T.P."/>
            <person name="Diamond M."/>
            <person name="Durham M.E."/>
            <person name="Foxe J.M."/>
            <person name="Go M."/>
            <person name="Henderson B.A."/>
            <person name="Jones I.B."/>
            <person name="McGettigan J.A."/>
            <person name="Micheletti S.J."/>
            <person name="Nasrallah M.E."/>
            <person name="Ortiz D."/>
            <person name="Piller C.R."/>
            <person name="Privatt S.R."/>
            <person name="Schneider S.L."/>
            <person name="Sharp S."/>
            <person name="Smith T.C."/>
            <person name="Stanton J.D."/>
            <person name="Ullery H.E."/>
            <person name="Wilson R.J."/>
            <person name="Serrano M.G."/>
            <person name="Buck G."/>
            <person name="Lee V."/>
            <person name="Wang Y."/>
            <person name="Carvalho R."/>
            <person name="Voegtly L."/>
            <person name="Shi R."/>
            <person name="Duckworth R."/>
            <person name="Johnson A."/>
            <person name="Loviza R."/>
            <person name="Walstead R."/>
            <person name="Shah Z."/>
            <person name="Kiflezghi M."/>
            <person name="Wade K."/>
            <person name="Ball S.L."/>
            <person name="Bradley K.W."/>
            <person name="Asai D.J."/>
            <person name="Bowman C.A."/>
            <person name="Russell D.A."/>
            <person name="Pope W.H."/>
            <person name="Jacobs-Sera D."/>
            <person name="Hendrix R.W."/>
            <person name="Hatfull G.F."/>
        </authorList>
    </citation>
    <scope>NUCLEOTIDE SEQUENCE [LARGE SCALE GENOMIC DNA]</scope>
    <source>
        <strain evidence="6 7">DSM 27648</strain>
    </source>
</reference>
<protein>
    <submittedName>
        <fullName evidence="6">Transglutaminase-like enzyme</fullName>
    </submittedName>
</protein>
<dbReference type="KEGG" id="llu:AKJ09_05815"/>
<dbReference type="Proteomes" id="UP000064967">
    <property type="component" value="Chromosome"/>
</dbReference>
<accession>A0A0K1Q0I4</accession>
<dbReference type="SUPFAM" id="SSF54001">
    <property type="entry name" value="Cysteine proteinases"/>
    <property type="match status" value="1"/>
</dbReference>
<feature type="signal peptide" evidence="3">
    <location>
        <begin position="1"/>
        <end position="17"/>
    </location>
</feature>
<dbReference type="STRING" id="1391654.AKJ09_05815"/>
<feature type="region of interest" description="Disordered" evidence="1">
    <location>
        <begin position="25"/>
        <end position="51"/>
    </location>
</feature>
<dbReference type="InterPro" id="IPR038765">
    <property type="entry name" value="Papain-like_cys_pep_sf"/>
</dbReference>
<dbReference type="Pfam" id="PF12969">
    <property type="entry name" value="DUF3857"/>
    <property type="match status" value="1"/>
</dbReference>
<organism evidence="6 7">
    <name type="scientific">Labilithrix luteola</name>
    <dbReference type="NCBI Taxonomy" id="1391654"/>
    <lineage>
        <taxon>Bacteria</taxon>
        <taxon>Pseudomonadati</taxon>
        <taxon>Myxococcota</taxon>
        <taxon>Polyangia</taxon>
        <taxon>Polyangiales</taxon>
        <taxon>Labilitrichaceae</taxon>
        <taxon>Labilithrix</taxon>
    </lineage>
</organism>
<feature type="domain" description="DUF3857" evidence="5">
    <location>
        <begin position="71"/>
        <end position="235"/>
    </location>
</feature>
<evidence type="ECO:0000256" key="3">
    <source>
        <dbReference type="SAM" id="SignalP"/>
    </source>
</evidence>
<feature type="transmembrane region" description="Helical" evidence="2">
    <location>
        <begin position="649"/>
        <end position="671"/>
    </location>
</feature>
<evidence type="ECO:0000256" key="1">
    <source>
        <dbReference type="SAM" id="MobiDB-lite"/>
    </source>
</evidence>
<dbReference type="InterPro" id="IPR024618">
    <property type="entry name" value="DUF3857"/>
</dbReference>
<dbReference type="RefSeq" id="WP_169927879.1">
    <property type="nucleotide sequence ID" value="NZ_CP012333.1"/>
</dbReference>
<dbReference type="Gene3D" id="2.60.40.3140">
    <property type="match status" value="1"/>
</dbReference>
<evidence type="ECO:0000256" key="2">
    <source>
        <dbReference type="SAM" id="Phobius"/>
    </source>
</evidence>
<evidence type="ECO:0000313" key="7">
    <source>
        <dbReference type="Proteomes" id="UP000064967"/>
    </source>
</evidence>
<dbReference type="EMBL" id="CP012333">
    <property type="protein sequence ID" value="AKU99151.1"/>
    <property type="molecule type" value="Genomic_DNA"/>
</dbReference>
<dbReference type="Pfam" id="PF01841">
    <property type="entry name" value="Transglut_core"/>
    <property type="match status" value="1"/>
</dbReference>
<evidence type="ECO:0000259" key="4">
    <source>
        <dbReference type="Pfam" id="PF01841"/>
    </source>
</evidence>
<keyword evidence="3" id="KW-0732">Signal</keyword>
<keyword evidence="2" id="KW-0812">Transmembrane</keyword>
<keyword evidence="7" id="KW-1185">Reference proteome</keyword>
<dbReference type="Gene3D" id="3.10.620.30">
    <property type="match status" value="1"/>
</dbReference>
<dbReference type="InterPro" id="IPR002931">
    <property type="entry name" value="Transglutaminase-like"/>
</dbReference>
<evidence type="ECO:0000313" key="6">
    <source>
        <dbReference type="EMBL" id="AKU99151.1"/>
    </source>
</evidence>
<evidence type="ECO:0000259" key="5">
    <source>
        <dbReference type="Pfam" id="PF12969"/>
    </source>
</evidence>
<feature type="domain" description="Transglutaminase-like" evidence="4">
    <location>
        <begin position="286"/>
        <end position="358"/>
    </location>
</feature>
<keyword evidence="2" id="KW-0472">Membrane</keyword>
<feature type="chain" id="PRO_5005466397" evidence="3">
    <location>
        <begin position="18"/>
        <end position="775"/>
    </location>
</feature>
<name>A0A0K1Q0I4_9BACT</name>
<dbReference type="AlphaFoldDB" id="A0A0K1Q0I4"/>
<proteinExistence type="predicted"/>
<keyword evidence="2" id="KW-1133">Transmembrane helix</keyword>
<sequence>MLLALVIEASLLPTAIAAPREYATAPTPSWVTPSSPSSGAPRAETPASTSSSEAGIADLVIDDQLRVGRTAEHYIRRVRKVTSPAGVRSAAEFELLYDPAYERVTLHHVVVLRGDERIDATKTATVRVIESESSRDEQIYDGTRTIVFLLADVRVGDVVEFEATVAGENPVFGGRTNRRWRLDSSRPTAYRRARIVYPSSRPLAFRLSRTAVPTTSREVGADTEVTWEAHDLPAVVFDDDAPPWFTPTIGLSLSEFTSWADVARWASTLYSFDVPTNGPLFAKIREISSAHATAEARALAALRFVQTEVRYLGMELGEHSHRPHAPASVFAQRFGDCKDKTSLLVAMLRAMGIEAQPALVNPDLEAHLDEELPSPFAFNHVIARLRVDGREIWVDPTNSFERGPLGREPVRYGRALVASPEETGLVRIDAQPVTEPTTTVHETFNVSGESATLDVVTRHTGEDATGVRRTLANRTRDALERSNVEFYAKAFPTVAVRSPFVVEDDEATNVVVVREFYAIPHVYDKNGRFDVWAHSIQTLVGRPQTTRRSSPLSLAYPLFVRHEIEVEGVELRPLDDSTVNDGSIVFTRHSEKLPKGLLLTFELRALTDAVPPEKVAEHVAARSKIQDAVDWFVVPKIGEPVKENPAHSAVSIAVDVVLIVGLLIVGAVVLVRRTRRAGRRWRWRWRRARSAGEVPARAIRVASRHDAERRVFDGKWECGHAPPQGTSQVAWASIAFGAVRVTSARALCPSCGQARVRYFELLRDDDTPRDDRAGS</sequence>